<dbReference type="GeneID" id="55998346"/>
<dbReference type="PANTHER" id="PTHR42815:SF2">
    <property type="entry name" value="FAD-BINDING, PUTATIVE (AFU_ORTHOLOGUE AFUA_6G07600)-RELATED"/>
    <property type="match status" value="1"/>
</dbReference>
<sequence>MAPALAGWHPGEARMHRELGFADAMRDRWASIASSMSDQHRIFHTSNIPFIPITTIDEHGRPWGSLLAGANGSVGFVESPNNTTLVVDARIWDGDPILRTIQAISDNISCQAGDSPRFLIAGIGIEHSTRRRNKFAGYIRNVWPIKSSNGIHRLDLKVNQALGNCPKYINVRKLIPHANTRPLIACQNSYMTISDKLPDEIINIITTADTVFLASYYQPTDLVRDPNVSHAGMNIRAGLPGFMRVDPSNNRTVIIPDYSGNRFMTSLGNISSTPMAGLTIVDFHTGNVLYLTGRAQVLIGPSAMKTMPRQTCLTAIEITGYILVHDALPIRQEPGTITERSPYSPKVKYLVSEPEGASIESRNGLRAQLSQAIQYAHDIAIFRFTVSSPRPGPTGLRVLPGQAIVLDFMDWMGPPVYRHMANDTPGSINDDRVRTWTVSSGHEGQDVTWFDLTMREVKQGAVTGGLFKILRQNSHGKTKEALNLFGTNVYADIVGITGDFNIRNNDLQMLWVAGGIGVTPFMAMLAAISQREKSTTAIITLAIATREPKVFLDLIKTSFPKALTNVQIEVDVFSSRSGEIPNEPSNLSDPEWLDVTFHNYRIPNNYWSRARDCDEIFICGPGEFGDVAQDRLKEAGIPDDRIHREGFY</sequence>
<dbReference type="AlphaFoldDB" id="A0A7H8RBK9"/>
<keyword evidence="3" id="KW-1185">Reference proteome</keyword>
<name>A0A7H8RBK9_TALRU</name>
<evidence type="ECO:0000313" key="3">
    <source>
        <dbReference type="Proteomes" id="UP000509510"/>
    </source>
</evidence>
<feature type="transmembrane region" description="Helical" evidence="1">
    <location>
        <begin position="509"/>
        <end position="528"/>
    </location>
</feature>
<dbReference type="InterPro" id="IPR039261">
    <property type="entry name" value="FNR_nucleotide-bd"/>
</dbReference>
<dbReference type="Gene3D" id="3.40.50.80">
    <property type="entry name" value="Nucleotide-binding domain of ferredoxin-NADP reductase (FNR) module"/>
    <property type="match status" value="1"/>
</dbReference>
<reference evidence="3" key="1">
    <citation type="submission" date="2020-06" db="EMBL/GenBank/DDBJ databases">
        <title>A chromosome-scale genome assembly of Talaromyces rugulosus W13939.</title>
        <authorList>
            <person name="Wang B."/>
            <person name="Guo L."/>
            <person name="Ye K."/>
            <person name="Wang L."/>
        </authorList>
    </citation>
    <scope>NUCLEOTIDE SEQUENCE [LARGE SCALE GENOMIC DNA]</scope>
    <source>
        <strain evidence="3">W13939</strain>
    </source>
</reference>
<evidence type="ECO:0000256" key="1">
    <source>
        <dbReference type="SAM" id="Phobius"/>
    </source>
</evidence>
<evidence type="ECO:0008006" key="4">
    <source>
        <dbReference type="Google" id="ProtNLM"/>
    </source>
</evidence>
<dbReference type="Gene3D" id="2.30.110.10">
    <property type="entry name" value="Electron Transport, Fmn-binding Protein, Chain A"/>
    <property type="match status" value="1"/>
</dbReference>
<accession>A0A7H8RBK9</accession>
<keyword evidence="1" id="KW-1133">Transmembrane helix</keyword>
<evidence type="ECO:0000313" key="2">
    <source>
        <dbReference type="EMBL" id="QKX63696.1"/>
    </source>
</evidence>
<dbReference type="SUPFAM" id="SSF52343">
    <property type="entry name" value="Ferredoxin reductase-like, C-terminal NADP-linked domain"/>
    <property type="match status" value="1"/>
</dbReference>
<dbReference type="RefSeq" id="XP_035349870.1">
    <property type="nucleotide sequence ID" value="XM_035493977.1"/>
</dbReference>
<gene>
    <name evidence="2" type="ORF">TRUGW13939_10867</name>
</gene>
<keyword evidence="1" id="KW-0812">Transmembrane</keyword>
<dbReference type="InterPro" id="IPR012349">
    <property type="entry name" value="Split_barrel_FMN-bd"/>
</dbReference>
<dbReference type="KEGG" id="trg:TRUGW13939_10867"/>
<keyword evidence="1" id="KW-0472">Membrane</keyword>
<protein>
    <recommendedName>
        <fullName evidence="4">FAD-binding FR-type domain-containing protein</fullName>
    </recommendedName>
</protein>
<organism evidence="2 3">
    <name type="scientific">Talaromyces rugulosus</name>
    <name type="common">Penicillium rugulosum</name>
    <dbReference type="NCBI Taxonomy" id="121627"/>
    <lineage>
        <taxon>Eukaryota</taxon>
        <taxon>Fungi</taxon>
        <taxon>Dikarya</taxon>
        <taxon>Ascomycota</taxon>
        <taxon>Pezizomycotina</taxon>
        <taxon>Eurotiomycetes</taxon>
        <taxon>Eurotiomycetidae</taxon>
        <taxon>Eurotiales</taxon>
        <taxon>Trichocomaceae</taxon>
        <taxon>Talaromyces</taxon>
        <taxon>Talaromyces sect. Islandici</taxon>
    </lineage>
</organism>
<dbReference type="OrthoDB" id="436496at2759"/>
<proteinExistence type="predicted"/>
<dbReference type="EMBL" id="CP055903">
    <property type="protein sequence ID" value="QKX63696.1"/>
    <property type="molecule type" value="Genomic_DNA"/>
</dbReference>
<dbReference type="PANTHER" id="PTHR42815">
    <property type="entry name" value="FAD-BINDING, PUTATIVE (AFU_ORTHOLOGUE AFUA_6G07600)-RELATED"/>
    <property type="match status" value="1"/>
</dbReference>
<dbReference type="Proteomes" id="UP000509510">
    <property type="component" value="Chromosome VI"/>
</dbReference>